<protein>
    <submittedName>
        <fullName evidence="2">AMP-activated protein kinase-like protein</fullName>
    </submittedName>
</protein>
<proteinExistence type="predicted"/>
<dbReference type="SUPFAM" id="SSF81296">
    <property type="entry name" value="E set domains"/>
    <property type="match status" value="1"/>
</dbReference>
<keyword evidence="2" id="KW-0418">Kinase</keyword>
<dbReference type="InterPro" id="IPR032640">
    <property type="entry name" value="AMPK1_CBM"/>
</dbReference>
<dbReference type="PROSITE" id="PS51166">
    <property type="entry name" value="CBM20"/>
    <property type="match status" value="1"/>
</dbReference>
<dbReference type="InterPro" id="IPR002044">
    <property type="entry name" value="CBM20"/>
</dbReference>
<dbReference type="GO" id="GO:2001070">
    <property type="term" value="F:starch binding"/>
    <property type="evidence" value="ECO:0007669"/>
    <property type="project" value="InterPro"/>
</dbReference>
<keyword evidence="2" id="KW-0808">Transferase</keyword>
<dbReference type="Pfam" id="PF16561">
    <property type="entry name" value="AMPK1_CBM"/>
    <property type="match status" value="1"/>
</dbReference>
<dbReference type="AlphaFoldDB" id="A0A316EHK8"/>
<evidence type="ECO:0000313" key="3">
    <source>
        <dbReference type="Proteomes" id="UP000245489"/>
    </source>
</evidence>
<gene>
    <name evidence="2" type="ORF">LV89_01066</name>
</gene>
<dbReference type="OrthoDB" id="5451596at2"/>
<dbReference type="InterPro" id="IPR014756">
    <property type="entry name" value="Ig_E-set"/>
</dbReference>
<dbReference type="Gene3D" id="2.60.40.10">
    <property type="entry name" value="Immunoglobulins"/>
    <property type="match status" value="1"/>
</dbReference>
<dbReference type="RefSeq" id="WP_109741838.1">
    <property type="nucleotide sequence ID" value="NZ_QGGO01000004.1"/>
</dbReference>
<feature type="domain" description="CBM20" evidence="1">
    <location>
        <begin position="8"/>
        <end position="100"/>
    </location>
</feature>
<dbReference type="InterPro" id="IPR013783">
    <property type="entry name" value="Ig-like_fold"/>
</dbReference>
<comment type="caution">
    <text evidence="2">The sequence shown here is derived from an EMBL/GenBank/DDBJ whole genome shotgun (WGS) entry which is preliminary data.</text>
</comment>
<dbReference type="GO" id="GO:0016301">
    <property type="term" value="F:kinase activity"/>
    <property type="evidence" value="ECO:0007669"/>
    <property type="project" value="UniProtKB-KW"/>
</dbReference>
<name>A0A316EHK8_9BACT</name>
<sequence length="100" mass="10939">MAISKTYSKSKPVCKVTFAVSADTVNGAKSVSLVGDFNEWNPTALKKQKDGTFKASVELEKGREFAFRYLVDNDNWINDEAADKYVPSGVSADENSVVVL</sequence>
<organism evidence="2 3">
    <name type="scientific">Arcicella aurantiaca</name>
    <dbReference type="NCBI Taxonomy" id="591202"/>
    <lineage>
        <taxon>Bacteria</taxon>
        <taxon>Pseudomonadati</taxon>
        <taxon>Bacteroidota</taxon>
        <taxon>Cytophagia</taxon>
        <taxon>Cytophagales</taxon>
        <taxon>Flectobacillaceae</taxon>
        <taxon>Arcicella</taxon>
    </lineage>
</organism>
<dbReference type="CDD" id="cd07184">
    <property type="entry name" value="E_set_Isoamylase_like_N"/>
    <property type="match status" value="1"/>
</dbReference>
<dbReference type="Proteomes" id="UP000245489">
    <property type="component" value="Unassembled WGS sequence"/>
</dbReference>
<evidence type="ECO:0000259" key="1">
    <source>
        <dbReference type="PROSITE" id="PS51166"/>
    </source>
</evidence>
<evidence type="ECO:0000313" key="2">
    <source>
        <dbReference type="EMBL" id="PWK28283.1"/>
    </source>
</evidence>
<accession>A0A316EHK8</accession>
<keyword evidence="3" id="KW-1185">Reference proteome</keyword>
<reference evidence="2 3" key="1">
    <citation type="submission" date="2018-05" db="EMBL/GenBank/DDBJ databases">
        <title>Genomic Encyclopedia of Archaeal and Bacterial Type Strains, Phase II (KMG-II): from individual species to whole genera.</title>
        <authorList>
            <person name="Goeker M."/>
        </authorList>
    </citation>
    <scope>NUCLEOTIDE SEQUENCE [LARGE SCALE GENOMIC DNA]</scope>
    <source>
        <strain evidence="2 3">DSM 22214</strain>
    </source>
</reference>
<dbReference type="EMBL" id="QGGO01000004">
    <property type="protein sequence ID" value="PWK28283.1"/>
    <property type="molecule type" value="Genomic_DNA"/>
</dbReference>